<keyword evidence="4" id="KW-1185">Reference proteome</keyword>
<accession>E4XSP7</accession>
<sequence length="288" mass="33215">MNDLVVWQAAMDAKELPTSSPALKSMKPNESIWKPGDYLLEVELMKYSLENRHIFRDNEPANARISTDGTPRITKSEFWRDCARRLNTVINERADLFSEYGPLAQGDASQKYRNLKKVYLQKLHKAHETQNFDEVRQMRHYNAFKLIYRPEKDKSSFVGSVYSFPFSIDHSPMENETDNNEEIETINTSNSANDSSGVESISSGQALKLLQRLAEAMEGARSEGRIHQMNMESQMNRLNMIENERNKLLKEANQIQAEQLKFQKEAFFANKQNEPEPDEPNIMDAMAL</sequence>
<dbReference type="Proteomes" id="UP000001307">
    <property type="component" value="Unassembled WGS sequence"/>
</dbReference>
<dbReference type="Proteomes" id="UP000011014">
    <property type="component" value="Unassembled WGS sequence"/>
</dbReference>
<proteinExistence type="predicted"/>
<dbReference type="EMBL" id="FN653139">
    <property type="protein sequence ID" value="CBY12759.1"/>
    <property type="molecule type" value="Genomic_DNA"/>
</dbReference>
<organism evidence="2">
    <name type="scientific">Oikopleura dioica</name>
    <name type="common">Tunicate</name>
    <dbReference type="NCBI Taxonomy" id="34765"/>
    <lineage>
        <taxon>Eukaryota</taxon>
        <taxon>Metazoa</taxon>
        <taxon>Chordata</taxon>
        <taxon>Tunicata</taxon>
        <taxon>Appendicularia</taxon>
        <taxon>Copelata</taxon>
        <taxon>Oikopleuridae</taxon>
        <taxon>Oikopleura</taxon>
    </lineage>
</organism>
<evidence type="ECO:0000313" key="4">
    <source>
        <dbReference type="Proteomes" id="UP000001307"/>
    </source>
</evidence>
<protein>
    <submittedName>
        <fullName evidence="2">Uncharacterized protein</fullName>
    </submittedName>
</protein>
<evidence type="ECO:0000256" key="1">
    <source>
        <dbReference type="SAM" id="Coils"/>
    </source>
</evidence>
<dbReference type="InParanoid" id="E4XSP7"/>
<evidence type="ECO:0000313" key="3">
    <source>
        <dbReference type="EMBL" id="CBY36358.1"/>
    </source>
</evidence>
<evidence type="ECO:0000313" key="2">
    <source>
        <dbReference type="EMBL" id="CBY12759.1"/>
    </source>
</evidence>
<reference evidence="2" key="1">
    <citation type="journal article" date="2010" name="Science">
        <title>Plasticity of animal genome architecture unmasked by rapid evolution of a pelagic tunicate.</title>
        <authorList>
            <person name="Denoeud F."/>
            <person name="Henriet S."/>
            <person name="Mungpakdee S."/>
            <person name="Aury J.M."/>
            <person name="Da Silva C."/>
            <person name="Brinkmann H."/>
            <person name="Mikhaleva J."/>
            <person name="Olsen L.C."/>
            <person name="Jubin C."/>
            <person name="Canestro C."/>
            <person name="Bouquet J.M."/>
            <person name="Danks G."/>
            <person name="Poulain J."/>
            <person name="Campsteijn C."/>
            <person name="Adamski M."/>
            <person name="Cross I."/>
            <person name="Yadetie F."/>
            <person name="Muffato M."/>
            <person name="Louis A."/>
            <person name="Butcher S."/>
            <person name="Tsagkogeorga G."/>
            <person name="Konrad A."/>
            <person name="Singh S."/>
            <person name="Jensen M.F."/>
            <person name="Cong E.H."/>
            <person name="Eikeseth-Otteraa H."/>
            <person name="Noel B."/>
            <person name="Anthouard V."/>
            <person name="Porcel B.M."/>
            <person name="Kachouri-Lafond R."/>
            <person name="Nishino A."/>
            <person name="Ugolini M."/>
            <person name="Chourrout P."/>
            <person name="Nishida H."/>
            <person name="Aasland R."/>
            <person name="Huzurbazar S."/>
            <person name="Westhof E."/>
            <person name="Delsuc F."/>
            <person name="Lehrach H."/>
            <person name="Reinhardt R."/>
            <person name="Weissenbach J."/>
            <person name="Roy S.W."/>
            <person name="Artiguenave F."/>
            <person name="Postlethwait J.H."/>
            <person name="Manak J.R."/>
            <person name="Thompson E.M."/>
            <person name="Jaillon O."/>
            <person name="Du Pasquier L."/>
            <person name="Boudinot P."/>
            <person name="Liberles D.A."/>
            <person name="Volff J.N."/>
            <person name="Philippe H."/>
            <person name="Lenhard B."/>
            <person name="Roest Crollius H."/>
            <person name="Wincker P."/>
            <person name="Chourrout D."/>
        </authorList>
    </citation>
    <scope>NUCLEOTIDE SEQUENCE [LARGE SCALE GENOMIC DNA]</scope>
</reference>
<gene>
    <name evidence="2" type="ORF">GSOID_T00002818001</name>
    <name evidence="3" type="ORF">GSOID_T00028856001</name>
</gene>
<feature type="coiled-coil region" evidence="1">
    <location>
        <begin position="231"/>
        <end position="265"/>
    </location>
</feature>
<dbReference type="AlphaFoldDB" id="E4XSP7"/>
<keyword evidence="1" id="KW-0175">Coiled coil</keyword>
<dbReference type="EMBL" id="FN654764">
    <property type="protein sequence ID" value="CBY36358.1"/>
    <property type="molecule type" value="Genomic_DNA"/>
</dbReference>
<name>E4XSP7_OIKDI</name>